<proteinExistence type="predicted"/>
<reference evidence="5" key="1">
    <citation type="submission" date="2024-05" db="EMBL/GenBank/DDBJ databases">
        <title>Herbiconiux sp. A18JL235.</title>
        <authorList>
            <person name="Zhang G."/>
        </authorList>
    </citation>
    <scope>NUCLEOTIDE SEQUENCE</scope>
    <source>
        <strain evidence="5">A18JL235</strain>
    </source>
</reference>
<keyword evidence="1" id="KW-0805">Transcription regulation</keyword>
<dbReference type="PANTHER" id="PTHR39515:SF2">
    <property type="entry name" value="HTH-TYPE TRANSCRIPTIONAL REGULATOR RV0880"/>
    <property type="match status" value="1"/>
</dbReference>
<dbReference type="InterPro" id="IPR036390">
    <property type="entry name" value="WH_DNA-bd_sf"/>
</dbReference>
<gene>
    <name evidence="5" type="ORF">ABFY20_05775</name>
</gene>
<dbReference type="PROSITE" id="PS50995">
    <property type="entry name" value="HTH_MARR_2"/>
    <property type="match status" value="1"/>
</dbReference>
<dbReference type="PROSITE" id="PS01117">
    <property type="entry name" value="HTH_MARR_1"/>
    <property type="match status" value="1"/>
</dbReference>
<dbReference type="AlphaFoldDB" id="A0AB39BJ03"/>
<dbReference type="PRINTS" id="PR00598">
    <property type="entry name" value="HTHMARR"/>
</dbReference>
<keyword evidence="3" id="KW-0804">Transcription</keyword>
<organism evidence="5">
    <name type="scientific">Herbiconiux sp. A18JL235</name>
    <dbReference type="NCBI Taxonomy" id="3152363"/>
    <lineage>
        <taxon>Bacteria</taxon>
        <taxon>Bacillati</taxon>
        <taxon>Actinomycetota</taxon>
        <taxon>Actinomycetes</taxon>
        <taxon>Micrococcales</taxon>
        <taxon>Microbacteriaceae</taxon>
        <taxon>Herbiconiux</taxon>
    </lineage>
</organism>
<keyword evidence="2" id="KW-0238">DNA-binding</keyword>
<evidence type="ECO:0000256" key="1">
    <source>
        <dbReference type="ARBA" id="ARBA00023015"/>
    </source>
</evidence>
<dbReference type="EMBL" id="CP162511">
    <property type="protein sequence ID" value="XDI06607.1"/>
    <property type="molecule type" value="Genomic_DNA"/>
</dbReference>
<dbReference type="SMART" id="SM00347">
    <property type="entry name" value="HTH_MARR"/>
    <property type="match status" value="1"/>
</dbReference>
<dbReference type="Gene3D" id="1.10.10.10">
    <property type="entry name" value="Winged helix-like DNA-binding domain superfamily/Winged helix DNA-binding domain"/>
    <property type="match status" value="1"/>
</dbReference>
<evidence type="ECO:0000259" key="4">
    <source>
        <dbReference type="PROSITE" id="PS50995"/>
    </source>
</evidence>
<evidence type="ECO:0000256" key="2">
    <source>
        <dbReference type="ARBA" id="ARBA00023125"/>
    </source>
</evidence>
<dbReference type="SUPFAM" id="SSF46785">
    <property type="entry name" value="Winged helix' DNA-binding domain"/>
    <property type="match status" value="1"/>
</dbReference>
<evidence type="ECO:0000256" key="3">
    <source>
        <dbReference type="ARBA" id="ARBA00023163"/>
    </source>
</evidence>
<dbReference type="InterPro" id="IPR036388">
    <property type="entry name" value="WH-like_DNA-bd_sf"/>
</dbReference>
<evidence type="ECO:0000313" key="5">
    <source>
        <dbReference type="EMBL" id="XDI06607.1"/>
    </source>
</evidence>
<feature type="domain" description="HTH marR-type" evidence="4">
    <location>
        <begin position="9"/>
        <end position="138"/>
    </location>
</feature>
<dbReference type="GO" id="GO:0003700">
    <property type="term" value="F:DNA-binding transcription factor activity"/>
    <property type="evidence" value="ECO:0007669"/>
    <property type="project" value="InterPro"/>
</dbReference>
<protein>
    <submittedName>
        <fullName evidence="5">MarR family winged helix-turn-helix transcriptional regulator</fullName>
    </submittedName>
</protein>
<sequence length="145" mass="15371">MTHETPSDRADLAARLAFSIGRLNRRIRPASELTPGQVSALATIVTSAPIRPGDIARLERVAAPTVTRLLADLESRGLVQRSADPGDGRSFFVSPTAEGTEAIRVARDERAHRVLEVFDELSEEQVASIAAAIGALEAAAETTSA</sequence>
<dbReference type="GO" id="GO:0003677">
    <property type="term" value="F:DNA binding"/>
    <property type="evidence" value="ECO:0007669"/>
    <property type="project" value="UniProtKB-KW"/>
</dbReference>
<accession>A0AB39BJ03</accession>
<dbReference type="InterPro" id="IPR023187">
    <property type="entry name" value="Tscrpt_reg_MarR-type_CS"/>
</dbReference>
<name>A0AB39BJ03_9MICO</name>
<dbReference type="InterPro" id="IPR000835">
    <property type="entry name" value="HTH_MarR-typ"/>
</dbReference>
<dbReference type="RefSeq" id="WP_368498986.1">
    <property type="nucleotide sequence ID" value="NZ_CP162511.1"/>
</dbReference>
<dbReference type="Pfam" id="PF01047">
    <property type="entry name" value="MarR"/>
    <property type="match status" value="1"/>
</dbReference>
<dbReference type="PANTHER" id="PTHR39515">
    <property type="entry name" value="CONSERVED PROTEIN"/>
    <property type="match status" value="1"/>
</dbReference>
<dbReference type="InterPro" id="IPR052526">
    <property type="entry name" value="HTH-type_Bedaq_tolerance"/>
</dbReference>